<dbReference type="InParanoid" id="F0XAY8"/>
<feature type="compositionally biased region" description="Polar residues" evidence="1">
    <location>
        <begin position="180"/>
        <end position="189"/>
    </location>
</feature>
<evidence type="ECO:0000313" key="3">
    <source>
        <dbReference type="Proteomes" id="UP000007796"/>
    </source>
</evidence>
<gene>
    <name evidence="2" type="ORF">CMQ_1776</name>
</gene>
<evidence type="ECO:0000256" key="1">
    <source>
        <dbReference type="SAM" id="MobiDB-lite"/>
    </source>
</evidence>
<feature type="region of interest" description="Disordered" evidence="1">
    <location>
        <begin position="151"/>
        <end position="209"/>
    </location>
</feature>
<dbReference type="HOGENOM" id="CLU_028279_2_0_1"/>
<proteinExistence type="predicted"/>
<dbReference type="Proteomes" id="UP000007796">
    <property type="component" value="Unassembled WGS sequence"/>
</dbReference>
<organism evidence="3">
    <name type="scientific">Grosmannia clavigera (strain kw1407 / UAMH 11150)</name>
    <name type="common">Blue stain fungus</name>
    <name type="synonym">Graphiocladiella clavigera</name>
    <dbReference type="NCBI Taxonomy" id="655863"/>
    <lineage>
        <taxon>Eukaryota</taxon>
        <taxon>Fungi</taxon>
        <taxon>Dikarya</taxon>
        <taxon>Ascomycota</taxon>
        <taxon>Pezizomycotina</taxon>
        <taxon>Sordariomycetes</taxon>
        <taxon>Sordariomycetidae</taxon>
        <taxon>Ophiostomatales</taxon>
        <taxon>Ophiostomataceae</taxon>
        <taxon>Leptographium</taxon>
    </lineage>
</organism>
<dbReference type="GeneID" id="25974691"/>
<dbReference type="RefSeq" id="XP_014174622.1">
    <property type="nucleotide sequence ID" value="XM_014319147.1"/>
</dbReference>
<sequence length="372" mass="40584">MAPINNTPTGSAEFRDASIVAGALFAYLAQEREVPDVVPAGLDDALARAPDNPVENVLLQNGFRTWLAYHMATQTGTGNMVRAAASRLSLYGLATMASMIEAWARVDESVALFASRLFRVLDHWEWRVGVLKSIGVDLPPARYEHEYEYRYKPRPSRTQPPANHSQPATLYSHISPHPPQQRTRQSGNAESIRATQCEGEPGTRRGFSSFPLKKNLPKVFPPALLDDICSKGDRRAALTISNTIPDYCEMAIDIVPKAVPTLAALLYGAKINTSAMAVSVPVSGAGSYMEIKNCGTLKLSPIESIRAHLGCFISKKLGEGRLRLLDIENGSLEATDLVSLDISGREDSPGRLKIVLGFAQMLEVRARLFPGD</sequence>
<accession>F0XAY8</accession>
<reference evidence="2 3" key="1">
    <citation type="journal article" date="2011" name="Proc. Natl. Acad. Sci. U.S.A.">
        <title>Genome and transcriptome analyses of the mountain pine beetle-fungal symbiont Grosmannia clavigera, a lodgepole pine pathogen.</title>
        <authorList>
            <person name="DiGuistini S."/>
            <person name="Wang Y."/>
            <person name="Liao N.Y."/>
            <person name="Taylor G."/>
            <person name="Tanguay P."/>
            <person name="Feau N."/>
            <person name="Henrissat B."/>
            <person name="Chan S.K."/>
            <person name="Hesse-Orce U."/>
            <person name="Alamouti S.M."/>
            <person name="Tsui C.K.M."/>
            <person name="Docking R.T."/>
            <person name="Levasseur A."/>
            <person name="Haridas S."/>
            <person name="Robertson G."/>
            <person name="Birol I."/>
            <person name="Holt R.A."/>
            <person name="Marra M.A."/>
            <person name="Hamelin R.C."/>
            <person name="Hirst M."/>
            <person name="Jones S.J.M."/>
            <person name="Bohlmann J."/>
            <person name="Breuil C."/>
        </authorList>
    </citation>
    <scope>NUCLEOTIDE SEQUENCE [LARGE SCALE GENOMIC DNA]</scope>
    <source>
        <strain evidence="3">kw1407 / UAMH 11150</strain>
    </source>
</reference>
<feature type="compositionally biased region" description="Polar residues" evidence="1">
    <location>
        <begin position="156"/>
        <end position="169"/>
    </location>
</feature>
<keyword evidence="3" id="KW-1185">Reference proteome</keyword>
<dbReference type="EMBL" id="GL629747">
    <property type="protein sequence ID" value="EFX05140.1"/>
    <property type="molecule type" value="Genomic_DNA"/>
</dbReference>
<name>F0XAY8_GROCL</name>
<evidence type="ECO:0000313" key="2">
    <source>
        <dbReference type="EMBL" id="EFX05140.1"/>
    </source>
</evidence>
<protein>
    <submittedName>
        <fullName evidence="2">Uncharacterized protein</fullName>
    </submittedName>
</protein>
<dbReference type="AlphaFoldDB" id="F0XAY8"/>